<dbReference type="SUPFAM" id="SSF109635">
    <property type="entry name" value="DnaK suppressor protein DksA, alpha-hairpin domain"/>
    <property type="match status" value="1"/>
</dbReference>
<organism evidence="7 8">
    <name type="scientific">Candidatus Falkowbacteria bacterium RBG_13_39_14</name>
    <dbReference type="NCBI Taxonomy" id="1797985"/>
    <lineage>
        <taxon>Bacteria</taxon>
        <taxon>Candidatus Falkowiibacteriota</taxon>
    </lineage>
</organism>
<name>A0A1F5S206_9BACT</name>
<accession>A0A1F5S206</accession>
<protein>
    <recommendedName>
        <fullName evidence="6">Zinc finger DksA/TraR C4-type domain-containing protein</fullName>
    </recommendedName>
</protein>
<feature type="zinc finger region" description="dksA C4-type" evidence="4">
    <location>
        <begin position="91"/>
        <end position="115"/>
    </location>
</feature>
<dbReference type="SUPFAM" id="SSF57716">
    <property type="entry name" value="Glucocorticoid receptor-like (DNA-binding domain)"/>
    <property type="match status" value="1"/>
</dbReference>
<dbReference type="EMBL" id="MFFS01000098">
    <property type="protein sequence ID" value="OGF20311.1"/>
    <property type="molecule type" value="Genomic_DNA"/>
</dbReference>
<keyword evidence="5" id="KW-0175">Coiled coil</keyword>
<evidence type="ECO:0000256" key="4">
    <source>
        <dbReference type="PROSITE-ProRule" id="PRU00510"/>
    </source>
</evidence>
<keyword evidence="3" id="KW-0862">Zinc</keyword>
<dbReference type="AlphaFoldDB" id="A0A1F5S206"/>
<feature type="domain" description="Zinc finger DksA/TraR C4-type" evidence="6">
    <location>
        <begin position="86"/>
        <end position="119"/>
    </location>
</feature>
<gene>
    <name evidence="7" type="ORF">A2Y83_02975</name>
</gene>
<evidence type="ECO:0000256" key="1">
    <source>
        <dbReference type="ARBA" id="ARBA00022723"/>
    </source>
</evidence>
<dbReference type="Gene3D" id="1.20.120.910">
    <property type="entry name" value="DksA, coiled-coil domain"/>
    <property type="match status" value="1"/>
</dbReference>
<keyword evidence="1" id="KW-0479">Metal-binding</keyword>
<evidence type="ECO:0000259" key="6">
    <source>
        <dbReference type="Pfam" id="PF01258"/>
    </source>
</evidence>
<dbReference type="GO" id="GO:0008270">
    <property type="term" value="F:zinc ion binding"/>
    <property type="evidence" value="ECO:0007669"/>
    <property type="project" value="UniProtKB-KW"/>
</dbReference>
<feature type="coiled-coil region" evidence="5">
    <location>
        <begin position="3"/>
        <end position="30"/>
    </location>
</feature>
<dbReference type="STRING" id="1797985.A2Y83_02975"/>
<keyword evidence="2" id="KW-0863">Zinc-finger</keyword>
<dbReference type="Proteomes" id="UP000178323">
    <property type="component" value="Unassembled WGS sequence"/>
</dbReference>
<dbReference type="Pfam" id="PF01258">
    <property type="entry name" value="zf-dskA_traR"/>
    <property type="match status" value="1"/>
</dbReference>
<comment type="caution">
    <text evidence="7">The sequence shown here is derived from an EMBL/GenBank/DDBJ whole genome shotgun (WGS) entry which is preliminary data.</text>
</comment>
<dbReference type="PROSITE" id="PS51128">
    <property type="entry name" value="ZF_DKSA_2"/>
    <property type="match status" value="1"/>
</dbReference>
<evidence type="ECO:0000256" key="5">
    <source>
        <dbReference type="SAM" id="Coils"/>
    </source>
</evidence>
<sequence length="121" mass="13826">MDKEILEQIKKKLLEEKKNLEKSLKGFASKNVHNNDDYTTDFPDFGSEQDENAMEVATFSDNLSLERRLEKSLQDVNEALLRIDNGTYGKCRYCGKDIGEQRLLARPVSGACIECKTKFSK</sequence>
<evidence type="ECO:0000313" key="7">
    <source>
        <dbReference type="EMBL" id="OGF20311.1"/>
    </source>
</evidence>
<evidence type="ECO:0000313" key="8">
    <source>
        <dbReference type="Proteomes" id="UP000178323"/>
    </source>
</evidence>
<evidence type="ECO:0000256" key="3">
    <source>
        <dbReference type="ARBA" id="ARBA00022833"/>
    </source>
</evidence>
<dbReference type="InterPro" id="IPR037187">
    <property type="entry name" value="DnaK_N"/>
</dbReference>
<reference evidence="7 8" key="1">
    <citation type="journal article" date="2016" name="Nat. Commun.">
        <title>Thousands of microbial genomes shed light on interconnected biogeochemical processes in an aquifer system.</title>
        <authorList>
            <person name="Anantharaman K."/>
            <person name="Brown C.T."/>
            <person name="Hug L.A."/>
            <person name="Sharon I."/>
            <person name="Castelle C.J."/>
            <person name="Probst A.J."/>
            <person name="Thomas B.C."/>
            <person name="Singh A."/>
            <person name="Wilkins M.J."/>
            <person name="Karaoz U."/>
            <person name="Brodie E.L."/>
            <person name="Williams K.H."/>
            <person name="Hubbard S.S."/>
            <person name="Banfield J.F."/>
        </authorList>
    </citation>
    <scope>NUCLEOTIDE SEQUENCE [LARGE SCALE GENOMIC DNA]</scope>
</reference>
<dbReference type="PANTHER" id="PTHR33823:SF4">
    <property type="entry name" value="GENERAL STRESS PROTEIN 16O"/>
    <property type="match status" value="1"/>
</dbReference>
<evidence type="ECO:0000256" key="2">
    <source>
        <dbReference type="ARBA" id="ARBA00022771"/>
    </source>
</evidence>
<dbReference type="InterPro" id="IPR000962">
    <property type="entry name" value="Znf_DskA_TraR"/>
</dbReference>
<proteinExistence type="predicted"/>
<dbReference type="PANTHER" id="PTHR33823">
    <property type="entry name" value="RNA POLYMERASE-BINDING TRANSCRIPTION FACTOR DKSA-RELATED"/>
    <property type="match status" value="1"/>
</dbReference>